<evidence type="ECO:0000256" key="1">
    <source>
        <dbReference type="SAM" id="Phobius"/>
    </source>
</evidence>
<comment type="caution">
    <text evidence="2">The sequence shown here is derived from an EMBL/GenBank/DDBJ whole genome shotgun (WGS) entry which is preliminary data.</text>
</comment>
<accession>A0A5J4SYJ0</accession>
<keyword evidence="1" id="KW-1133">Transmembrane helix</keyword>
<keyword evidence="1" id="KW-0472">Membrane</keyword>
<dbReference type="AlphaFoldDB" id="A0A5J4SYJ0"/>
<feature type="transmembrane region" description="Helical" evidence="1">
    <location>
        <begin position="73"/>
        <end position="97"/>
    </location>
</feature>
<evidence type="ECO:0000313" key="2">
    <source>
        <dbReference type="EMBL" id="KAA6351077.1"/>
    </source>
</evidence>
<feature type="transmembrane region" description="Helical" evidence="1">
    <location>
        <begin position="12"/>
        <end position="34"/>
    </location>
</feature>
<proteinExistence type="predicted"/>
<organism evidence="2">
    <name type="scientific">termite gut metagenome</name>
    <dbReference type="NCBI Taxonomy" id="433724"/>
    <lineage>
        <taxon>unclassified sequences</taxon>
        <taxon>metagenomes</taxon>
        <taxon>organismal metagenomes</taxon>
    </lineage>
</organism>
<feature type="transmembrane region" description="Helical" evidence="1">
    <location>
        <begin position="46"/>
        <end position="67"/>
    </location>
</feature>
<keyword evidence="1" id="KW-0812">Transmembrane</keyword>
<protein>
    <submittedName>
        <fullName evidence="2">Uncharacterized protein</fullName>
    </submittedName>
</protein>
<gene>
    <name evidence="2" type="ORF">EZS27_001503</name>
</gene>
<name>A0A5J4SYJ0_9ZZZZ</name>
<sequence length="102" mass="11773">MGTQISFLDMFVYTAFMGVIILPISSIVFTLLCVYTKQRKSIIKMVSLILVQLLFSMLLSTFIWYILGPNRDIMIGFISIPLLCSEIVTIPLFYLIWKKLIK</sequence>
<dbReference type="EMBL" id="SNRY01000018">
    <property type="protein sequence ID" value="KAA6351077.1"/>
    <property type="molecule type" value="Genomic_DNA"/>
</dbReference>
<reference evidence="2" key="1">
    <citation type="submission" date="2019-03" db="EMBL/GenBank/DDBJ databases">
        <title>Single cell metagenomics reveals metabolic interactions within the superorganism composed of flagellate Streblomastix strix and complex community of Bacteroidetes bacteria on its surface.</title>
        <authorList>
            <person name="Treitli S.C."/>
            <person name="Kolisko M."/>
            <person name="Husnik F."/>
            <person name="Keeling P."/>
            <person name="Hampl V."/>
        </authorList>
    </citation>
    <scope>NUCLEOTIDE SEQUENCE</scope>
    <source>
        <strain evidence="2">STM</strain>
    </source>
</reference>